<gene>
    <name evidence="1" type="ORF">BJY01DRAFT_227046</name>
</gene>
<accession>A0ABR4ISK8</accession>
<evidence type="ECO:0000313" key="1">
    <source>
        <dbReference type="EMBL" id="KAL2830666.1"/>
    </source>
</evidence>
<name>A0ABR4ISK8_9EURO</name>
<dbReference type="EMBL" id="JBFXLU010000301">
    <property type="protein sequence ID" value="KAL2830666.1"/>
    <property type="molecule type" value="Genomic_DNA"/>
</dbReference>
<sequence length="368" mass="41884">MSLASRSDMAYSAIGGLLRSQTSSLLRQSMNSFAQKRNWSTASIPNWKPTPSPELNVTLQRFRETVFIPKSLGPDQQNLIYRLSNTRKLQDNPITVYVGPDEEPYQLRTIPKNEYLSKADAVKAFELMKQTKDWSNFIPLLIGIQESGWRLNDDHFSSLVVGLAEANGLGYVSEALKQWRKTLFTMGHPDIGKRLFFELHVQAQQNGFQGPKFDQAYTLAQQFAQALEEPQNAPRKDKFVLKKQPSIIGVLLELSAVDAINNGTTTGREVLAYGKRLRNAWNEASDLRRPKNWTLYDARLREYVPIYNGMKLALQVKQVAENRRLASLFEEEIKRLHHYIGKAIELAKDRPAHPPLPGLLQAKLLHES</sequence>
<reference evidence="1 2" key="1">
    <citation type="submission" date="2024-07" db="EMBL/GenBank/DDBJ databases">
        <title>Section-level genome sequencing and comparative genomics of Aspergillus sections Usti and Cavernicolus.</title>
        <authorList>
            <consortium name="Lawrence Berkeley National Laboratory"/>
            <person name="Nybo J.L."/>
            <person name="Vesth T.C."/>
            <person name="Theobald S."/>
            <person name="Frisvad J.C."/>
            <person name="Larsen T.O."/>
            <person name="Kjaerboelling I."/>
            <person name="Rothschild-Mancinelli K."/>
            <person name="Lyhne E.K."/>
            <person name="Kogle M.E."/>
            <person name="Barry K."/>
            <person name="Clum A."/>
            <person name="Na H."/>
            <person name="Ledsgaard L."/>
            <person name="Lin J."/>
            <person name="Lipzen A."/>
            <person name="Kuo A."/>
            <person name="Riley R."/>
            <person name="Mondo S."/>
            <person name="Labutti K."/>
            <person name="Haridas S."/>
            <person name="Pangalinan J."/>
            <person name="Salamov A.A."/>
            <person name="Simmons B.A."/>
            <person name="Magnuson J.K."/>
            <person name="Chen J."/>
            <person name="Drula E."/>
            <person name="Henrissat B."/>
            <person name="Wiebenga A."/>
            <person name="Lubbers R.J."/>
            <person name="Gomes A.C."/>
            <person name="Makela M.R."/>
            <person name="Stajich J."/>
            <person name="Grigoriev I.V."/>
            <person name="Mortensen U.H."/>
            <person name="De Vries R.P."/>
            <person name="Baker S.E."/>
            <person name="Andersen M.R."/>
        </authorList>
    </citation>
    <scope>NUCLEOTIDE SEQUENCE [LARGE SCALE GENOMIC DNA]</scope>
    <source>
        <strain evidence="1 2">CBS 123904</strain>
    </source>
</reference>
<proteinExistence type="predicted"/>
<evidence type="ECO:0000313" key="2">
    <source>
        <dbReference type="Proteomes" id="UP001610446"/>
    </source>
</evidence>
<protein>
    <submittedName>
        <fullName evidence="1">Uncharacterized protein</fullName>
    </submittedName>
</protein>
<organism evidence="1 2">
    <name type="scientific">Aspergillus pseudoustus</name>
    <dbReference type="NCBI Taxonomy" id="1810923"/>
    <lineage>
        <taxon>Eukaryota</taxon>
        <taxon>Fungi</taxon>
        <taxon>Dikarya</taxon>
        <taxon>Ascomycota</taxon>
        <taxon>Pezizomycotina</taxon>
        <taxon>Eurotiomycetes</taxon>
        <taxon>Eurotiomycetidae</taxon>
        <taxon>Eurotiales</taxon>
        <taxon>Aspergillaceae</taxon>
        <taxon>Aspergillus</taxon>
        <taxon>Aspergillus subgen. Nidulantes</taxon>
    </lineage>
</organism>
<keyword evidence="2" id="KW-1185">Reference proteome</keyword>
<comment type="caution">
    <text evidence="1">The sequence shown here is derived from an EMBL/GenBank/DDBJ whole genome shotgun (WGS) entry which is preliminary data.</text>
</comment>
<dbReference type="Proteomes" id="UP001610446">
    <property type="component" value="Unassembled WGS sequence"/>
</dbReference>